<gene>
    <name evidence="2" type="ORF">PGLA2088_LOCUS6772</name>
</gene>
<protein>
    <submittedName>
        <fullName evidence="2">Uncharacterized protein</fullName>
    </submittedName>
</protein>
<organism evidence="2 3">
    <name type="scientific">Polarella glacialis</name>
    <name type="common">Dinoflagellate</name>
    <dbReference type="NCBI Taxonomy" id="89957"/>
    <lineage>
        <taxon>Eukaryota</taxon>
        <taxon>Sar</taxon>
        <taxon>Alveolata</taxon>
        <taxon>Dinophyceae</taxon>
        <taxon>Suessiales</taxon>
        <taxon>Suessiaceae</taxon>
        <taxon>Polarella</taxon>
    </lineage>
</organism>
<sequence length="222" mass="23773">MLRPGFGQLFFDRDDPLRQAQELLKEQRALAPPKPQQGAGGGPGAPDSPRGGSGERGHEVHFQSPSSVGGASGSNRSPSLSASSYGVTASCEQSAASALSGSGVRGSISPRFSANSSPRTNRRSRRGGGVSARAAADLQLRPSPREVHPVVAAAPPAVDHRRRNVFRLEQLQHQGRWPAEALWAGHPPEFIKERFDRLGTLSTERGDGRTLPHERGEKYFVC</sequence>
<accession>A0A813ID94</accession>
<evidence type="ECO:0000313" key="2">
    <source>
        <dbReference type="EMBL" id="CAE8648682.1"/>
    </source>
</evidence>
<evidence type="ECO:0000313" key="3">
    <source>
        <dbReference type="Proteomes" id="UP000626109"/>
    </source>
</evidence>
<comment type="caution">
    <text evidence="2">The sequence shown here is derived from an EMBL/GenBank/DDBJ whole genome shotgun (WGS) entry which is preliminary data.</text>
</comment>
<feature type="compositionally biased region" description="Polar residues" evidence="1">
    <location>
        <begin position="63"/>
        <end position="100"/>
    </location>
</feature>
<feature type="region of interest" description="Disordered" evidence="1">
    <location>
        <begin position="1"/>
        <end position="134"/>
    </location>
</feature>
<dbReference type="AlphaFoldDB" id="A0A813ID94"/>
<reference evidence="2" key="1">
    <citation type="submission" date="2021-02" db="EMBL/GenBank/DDBJ databases">
        <authorList>
            <person name="Dougan E. K."/>
            <person name="Rhodes N."/>
            <person name="Thang M."/>
            <person name="Chan C."/>
        </authorList>
    </citation>
    <scope>NUCLEOTIDE SEQUENCE</scope>
</reference>
<proteinExistence type="predicted"/>
<dbReference type="EMBL" id="CAJNNW010006866">
    <property type="protein sequence ID" value="CAE8648682.1"/>
    <property type="molecule type" value="Genomic_DNA"/>
</dbReference>
<feature type="compositionally biased region" description="Basic and acidic residues" evidence="1">
    <location>
        <begin position="11"/>
        <end position="28"/>
    </location>
</feature>
<name>A0A813ID94_POLGL</name>
<dbReference type="Proteomes" id="UP000626109">
    <property type="component" value="Unassembled WGS sequence"/>
</dbReference>
<evidence type="ECO:0000256" key="1">
    <source>
        <dbReference type="SAM" id="MobiDB-lite"/>
    </source>
</evidence>